<reference evidence="3 4" key="1">
    <citation type="journal article" date="2016" name="Nat. Commun.">
        <title>Thousands of microbial genomes shed light on interconnected biogeochemical processes in an aquifer system.</title>
        <authorList>
            <person name="Anantharaman K."/>
            <person name="Brown C.T."/>
            <person name="Hug L.A."/>
            <person name="Sharon I."/>
            <person name="Castelle C.J."/>
            <person name="Probst A.J."/>
            <person name="Thomas B.C."/>
            <person name="Singh A."/>
            <person name="Wilkins M.J."/>
            <person name="Karaoz U."/>
            <person name="Brodie E.L."/>
            <person name="Williams K.H."/>
            <person name="Hubbard S.S."/>
            <person name="Banfield J.F."/>
        </authorList>
    </citation>
    <scope>NUCLEOTIDE SEQUENCE [LARGE SCALE GENOMIC DNA]</scope>
</reference>
<dbReference type="InterPro" id="IPR018638">
    <property type="entry name" value="DUF2061_membrane"/>
</dbReference>
<dbReference type="Pfam" id="PF09834">
    <property type="entry name" value="DUF2061"/>
    <property type="match status" value="1"/>
</dbReference>
<comment type="caution">
    <text evidence="3">The sequence shown here is derived from an EMBL/GenBank/DDBJ whole genome shotgun (WGS) entry which is preliminary data.</text>
</comment>
<gene>
    <name evidence="3" type="ORF">A3F83_02370</name>
</gene>
<keyword evidence="1" id="KW-0812">Transmembrane</keyword>
<feature type="transmembrane region" description="Helical" evidence="1">
    <location>
        <begin position="12"/>
        <end position="30"/>
    </location>
</feature>
<accession>A0A1F5YKU2</accession>
<dbReference type="EMBL" id="MFIX01000241">
    <property type="protein sequence ID" value="OGG00791.1"/>
    <property type="molecule type" value="Genomic_DNA"/>
</dbReference>
<name>A0A1F5YKU2_9BACT</name>
<dbReference type="STRING" id="1817867.A3F83_02370"/>
<keyword evidence="1" id="KW-1133">Transmembrane helix</keyword>
<evidence type="ECO:0000256" key="1">
    <source>
        <dbReference type="SAM" id="Phobius"/>
    </source>
</evidence>
<sequence length="74" mass="8334">MIESTSRSLVKAVSWRLIAVVVTSLVAWALTSEFTLAATIGVLDSIIKIGAYFFHERLWNRVSYGKIKSPEYEI</sequence>
<protein>
    <recommendedName>
        <fullName evidence="2">DUF2061 domain-containing protein</fullName>
    </recommendedName>
</protein>
<evidence type="ECO:0000313" key="4">
    <source>
        <dbReference type="Proteomes" id="UP000179129"/>
    </source>
</evidence>
<dbReference type="AlphaFoldDB" id="A0A1F5YKU2"/>
<keyword evidence="1" id="KW-0472">Membrane</keyword>
<evidence type="ECO:0000259" key="2">
    <source>
        <dbReference type="Pfam" id="PF09834"/>
    </source>
</evidence>
<organism evidence="3 4">
    <name type="scientific">Candidatus Glassbacteria bacterium RIFCSPLOWO2_12_FULL_58_11</name>
    <dbReference type="NCBI Taxonomy" id="1817867"/>
    <lineage>
        <taxon>Bacteria</taxon>
        <taxon>Candidatus Glassiibacteriota</taxon>
    </lineage>
</organism>
<feature type="transmembrane region" description="Helical" evidence="1">
    <location>
        <begin position="36"/>
        <end position="54"/>
    </location>
</feature>
<feature type="domain" description="DUF2061" evidence="2">
    <location>
        <begin position="9"/>
        <end position="60"/>
    </location>
</feature>
<proteinExistence type="predicted"/>
<dbReference type="Proteomes" id="UP000179129">
    <property type="component" value="Unassembled WGS sequence"/>
</dbReference>
<evidence type="ECO:0000313" key="3">
    <source>
        <dbReference type="EMBL" id="OGG00791.1"/>
    </source>
</evidence>